<evidence type="ECO:0000313" key="1">
    <source>
        <dbReference type="EMBL" id="JAH78340.1"/>
    </source>
</evidence>
<sequence>MFAGFQNHNIMFMTAFVRNQASTY</sequence>
<protein>
    <submittedName>
        <fullName evidence="1">Uncharacterized protein</fullName>
    </submittedName>
</protein>
<accession>A0A0E9VLS0</accession>
<proteinExistence type="predicted"/>
<dbReference type="AlphaFoldDB" id="A0A0E9VLS0"/>
<organism evidence="1">
    <name type="scientific">Anguilla anguilla</name>
    <name type="common">European freshwater eel</name>
    <name type="synonym">Muraena anguilla</name>
    <dbReference type="NCBI Taxonomy" id="7936"/>
    <lineage>
        <taxon>Eukaryota</taxon>
        <taxon>Metazoa</taxon>
        <taxon>Chordata</taxon>
        <taxon>Craniata</taxon>
        <taxon>Vertebrata</taxon>
        <taxon>Euteleostomi</taxon>
        <taxon>Actinopterygii</taxon>
        <taxon>Neopterygii</taxon>
        <taxon>Teleostei</taxon>
        <taxon>Anguilliformes</taxon>
        <taxon>Anguillidae</taxon>
        <taxon>Anguilla</taxon>
    </lineage>
</organism>
<reference evidence="1" key="1">
    <citation type="submission" date="2014-11" db="EMBL/GenBank/DDBJ databases">
        <authorList>
            <person name="Amaro Gonzalez C."/>
        </authorList>
    </citation>
    <scope>NUCLEOTIDE SEQUENCE</scope>
</reference>
<dbReference type="EMBL" id="GBXM01030237">
    <property type="protein sequence ID" value="JAH78340.1"/>
    <property type="molecule type" value="Transcribed_RNA"/>
</dbReference>
<reference evidence="1" key="2">
    <citation type="journal article" date="2015" name="Fish Shellfish Immunol.">
        <title>Early steps in the European eel (Anguilla anguilla)-Vibrio vulnificus interaction in the gills: Role of the RtxA13 toxin.</title>
        <authorList>
            <person name="Callol A."/>
            <person name="Pajuelo D."/>
            <person name="Ebbesson L."/>
            <person name="Teles M."/>
            <person name="MacKenzie S."/>
            <person name="Amaro C."/>
        </authorList>
    </citation>
    <scope>NUCLEOTIDE SEQUENCE</scope>
</reference>
<name>A0A0E9VLS0_ANGAN</name>